<accession>S2VM48</accession>
<dbReference type="Gene3D" id="1.20.1250.20">
    <property type="entry name" value="MFS general substrate transporter like domains"/>
    <property type="match status" value="2"/>
</dbReference>
<organism evidence="8 9">
    <name type="scientific">Actinotignum schaalii FB123-CNA-2</name>
    <dbReference type="NCBI Taxonomy" id="883067"/>
    <lineage>
        <taxon>Bacteria</taxon>
        <taxon>Bacillati</taxon>
        <taxon>Actinomycetota</taxon>
        <taxon>Actinomycetes</taxon>
        <taxon>Actinomycetales</taxon>
        <taxon>Actinomycetaceae</taxon>
        <taxon>Actinotignum</taxon>
    </lineage>
</organism>
<sequence>MTEQSYVSRRRRPPSSRHYSATQLRDARLAVSALFFTNGAIFANIVPRFPELKRIHELDNAVYGLALAAFPAGGIIAGVFAAPLIRKFGSAPVAVAGTLFTALGLIVAGVGPTGIFFAAGMFLGGACDAATDVGQNAHGLRVQRHYGRSIINTFHATWSVGAMSGGLMSAAAIWIGLPVPAHLVLSGTLWAVVALVARRFCLPGNDAADPGPSGTTADHAGDGVGAPGDGSASSNLSEGTQEAAPSGAPVPAETSGPLTFRTVAMLGALVLIATMGGLIEDAGSSWATLYVGQLGAVGGLAAAGYVGLVGSQFVGRLLGDGLVDRFGRRTVAQGGAALITAGMGLALLFPSVPGTIAGFAVAGFGSATLVPAAIQQADELPGLKPGTGLTVISWLMRIGFLVSPPIVGMVADTFGLRTGLCVVPFAGITVLLLSWTLSQGERGAQSERDIPTSPRPSVREEDESQCS</sequence>
<dbReference type="GO" id="GO:0022857">
    <property type="term" value="F:transmembrane transporter activity"/>
    <property type="evidence" value="ECO:0007669"/>
    <property type="project" value="InterPro"/>
</dbReference>
<dbReference type="InterPro" id="IPR051788">
    <property type="entry name" value="MFS_Transporter"/>
</dbReference>
<evidence type="ECO:0000313" key="9">
    <source>
        <dbReference type="Proteomes" id="UP000014393"/>
    </source>
</evidence>
<proteinExistence type="predicted"/>
<feature type="region of interest" description="Disordered" evidence="5">
    <location>
        <begin position="210"/>
        <end position="252"/>
    </location>
</feature>
<feature type="transmembrane region" description="Helical" evidence="6">
    <location>
        <begin position="285"/>
        <end position="309"/>
    </location>
</feature>
<evidence type="ECO:0000256" key="4">
    <source>
        <dbReference type="ARBA" id="ARBA00023136"/>
    </source>
</evidence>
<comment type="subcellular location">
    <subcellularLocation>
        <location evidence="1">Cell membrane</location>
        <topology evidence="1">Multi-pass membrane protein</topology>
    </subcellularLocation>
</comment>
<comment type="caution">
    <text evidence="8">The sequence shown here is derived from an EMBL/GenBank/DDBJ whole genome shotgun (WGS) entry which is preliminary data.</text>
</comment>
<evidence type="ECO:0000259" key="7">
    <source>
        <dbReference type="PROSITE" id="PS50850"/>
    </source>
</evidence>
<evidence type="ECO:0000256" key="2">
    <source>
        <dbReference type="ARBA" id="ARBA00022692"/>
    </source>
</evidence>
<feature type="domain" description="Major facilitator superfamily (MFS) profile" evidence="7">
    <location>
        <begin position="260"/>
        <end position="467"/>
    </location>
</feature>
<feature type="transmembrane region" description="Helical" evidence="6">
    <location>
        <begin position="181"/>
        <end position="197"/>
    </location>
</feature>
<gene>
    <name evidence="8" type="ORF">HMPREF9237_00426</name>
</gene>
<evidence type="ECO:0000256" key="3">
    <source>
        <dbReference type="ARBA" id="ARBA00022989"/>
    </source>
</evidence>
<keyword evidence="3 6" id="KW-1133">Transmembrane helix</keyword>
<feature type="transmembrane region" description="Helical" evidence="6">
    <location>
        <begin position="355"/>
        <end position="374"/>
    </location>
</feature>
<evidence type="ECO:0000313" key="8">
    <source>
        <dbReference type="EMBL" id="EPD27866.1"/>
    </source>
</evidence>
<dbReference type="InterPro" id="IPR036259">
    <property type="entry name" value="MFS_trans_sf"/>
</dbReference>
<keyword evidence="2 6" id="KW-0812">Transmembrane</keyword>
<feature type="transmembrane region" description="Helical" evidence="6">
    <location>
        <begin position="386"/>
        <end position="408"/>
    </location>
</feature>
<dbReference type="HOGENOM" id="CLU_035309_2_0_11"/>
<dbReference type="InterPro" id="IPR020846">
    <property type="entry name" value="MFS_dom"/>
</dbReference>
<feature type="transmembrane region" description="Helical" evidence="6">
    <location>
        <begin position="330"/>
        <end position="349"/>
    </location>
</feature>
<dbReference type="STRING" id="59505.FB03_06680"/>
<reference evidence="8 9" key="1">
    <citation type="submission" date="2013-05" db="EMBL/GenBank/DDBJ databases">
        <title>The Genome Sequence of Actinobaculum schaalii FB123-CNA2.</title>
        <authorList>
            <consortium name="The Broad Institute Genomics Platform"/>
            <person name="Earl A."/>
            <person name="Ward D."/>
            <person name="Feldgarden M."/>
            <person name="Gevers D."/>
            <person name="Saerens B."/>
            <person name="Vaneechoutte M."/>
            <person name="Walker B."/>
            <person name="Young S."/>
            <person name="Zeng Q."/>
            <person name="Gargeya S."/>
            <person name="Fitzgerald M."/>
            <person name="Haas B."/>
            <person name="Abouelleil A."/>
            <person name="Allen A.W."/>
            <person name="Alvarado L."/>
            <person name="Arachchi H.M."/>
            <person name="Berlin A.M."/>
            <person name="Chapman S.B."/>
            <person name="Gainer-Dewar J."/>
            <person name="Goldberg J."/>
            <person name="Griggs A."/>
            <person name="Gujja S."/>
            <person name="Hansen M."/>
            <person name="Howarth C."/>
            <person name="Imamovic A."/>
            <person name="Ireland A."/>
            <person name="Larimer J."/>
            <person name="McCowan C."/>
            <person name="Murphy C."/>
            <person name="Pearson M."/>
            <person name="Poon T.W."/>
            <person name="Priest M."/>
            <person name="Roberts A."/>
            <person name="Saif S."/>
            <person name="Shea T."/>
            <person name="Sisk P."/>
            <person name="Sykes S."/>
            <person name="Wortman J."/>
            <person name="Nusbaum C."/>
            <person name="Birren B."/>
        </authorList>
    </citation>
    <scope>NUCLEOTIDE SEQUENCE [LARGE SCALE GENOMIC DNA]</scope>
    <source>
        <strain evidence="8 9">FB123-CNA-2</strain>
    </source>
</reference>
<dbReference type="GO" id="GO:0005886">
    <property type="term" value="C:plasma membrane"/>
    <property type="evidence" value="ECO:0007669"/>
    <property type="project" value="UniProtKB-SubCell"/>
</dbReference>
<dbReference type="PANTHER" id="PTHR23514">
    <property type="entry name" value="BYPASS OF STOP CODON PROTEIN 6"/>
    <property type="match status" value="1"/>
</dbReference>
<dbReference type="PROSITE" id="PS50850">
    <property type="entry name" value="MFS"/>
    <property type="match status" value="1"/>
</dbReference>
<evidence type="ECO:0000256" key="6">
    <source>
        <dbReference type="SAM" id="Phobius"/>
    </source>
</evidence>
<name>S2VM48_9ACTO</name>
<keyword evidence="4 6" id="KW-0472">Membrane</keyword>
<dbReference type="AlphaFoldDB" id="S2VM48"/>
<dbReference type="Pfam" id="PF07690">
    <property type="entry name" value="MFS_1"/>
    <property type="match status" value="1"/>
</dbReference>
<dbReference type="RefSeq" id="WP_016442068.1">
    <property type="nucleotide sequence ID" value="NZ_KE150262.1"/>
</dbReference>
<dbReference type="SUPFAM" id="SSF103473">
    <property type="entry name" value="MFS general substrate transporter"/>
    <property type="match status" value="1"/>
</dbReference>
<keyword evidence="9" id="KW-1185">Reference proteome</keyword>
<feature type="transmembrane region" description="Helical" evidence="6">
    <location>
        <begin position="61"/>
        <end position="81"/>
    </location>
</feature>
<feature type="compositionally biased region" description="Polar residues" evidence="5">
    <location>
        <begin position="231"/>
        <end position="240"/>
    </location>
</feature>
<evidence type="ECO:0000256" key="1">
    <source>
        <dbReference type="ARBA" id="ARBA00004651"/>
    </source>
</evidence>
<feature type="transmembrane region" description="Helical" evidence="6">
    <location>
        <begin position="414"/>
        <end position="438"/>
    </location>
</feature>
<protein>
    <recommendedName>
        <fullName evidence="7">Major facilitator superfamily (MFS) profile domain-containing protein</fullName>
    </recommendedName>
</protein>
<feature type="region of interest" description="Disordered" evidence="5">
    <location>
        <begin position="442"/>
        <end position="467"/>
    </location>
</feature>
<feature type="transmembrane region" description="Helical" evidence="6">
    <location>
        <begin position="258"/>
        <end position="279"/>
    </location>
</feature>
<dbReference type="PATRIC" id="fig|883067.3.peg.426"/>
<dbReference type="InterPro" id="IPR011701">
    <property type="entry name" value="MFS"/>
</dbReference>
<feature type="transmembrane region" description="Helical" evidence="6">
    <location>
        <begin position="88"/>
        <end position="108"/>
    </location>
</feature>
<evidence type="ECO:0000256" key="5">
    <source>
        <dbReference type="SAM" id="MobiDB-lite"/>
    </source>
</evidence>
<dbReference type="CDD" id="cd17393">
    <property type="entry name" value="MFS_MosC_like"/>
    <property type="match status" value="1"/>
</dbReference>
<dbReference type="eggNOG" id="COG0738">
    <property type="taxonomic scope" value="Bacteria"/>
</dbReference>
<dbReference type="Proteomes" id="UP000014393">
    <property type="component" value="Unassembled WGS sequence"/>
</dbReference>
<dbReference type="EMBL" id="AGWM01000004">
    <property type="protein sequence ID" value="EPD27866.1"/>
    <property type="molecule type" value="Genomic_DNA"/>
</dbReference>
<dbReference type="PANTHER" id="PTHR23514:SF13">
    <property type="entry name" value="INNER MEMBRANE PROTEIN YBJJ"/>
    <property type="match status" value="1"/>
</dbReference>
<feature type="transmembrane region" description="Helical" evidence="6">
    <location>
        <begin position="27"/>
        <end position="49"/>
    </location>
</feature>